<proteinExistence type="predicted"/>
<comment type="caution">
    <text evidence="2">The sequence shown here is derived from an EMBL/GenBank/DDBJ whole genome shotgun (WGS) entry which is preliminary data.</text>
</comment>
<evidence type="ECO:0000313" key="2">
    <source>
        <dbReference type="EMBL" id="GKT19869.1"/>
    </source>
</evidence>
<keyword evidence="3" id="KW-1185">Reference proteome</keyword>
<sequence>MSHLYSFFPKEYQFIAEDSIDVRHLSDSPVFSANIPSISHLYLPESDGCQFISFDIKGASFFTLSLLGLTLGFTSWDELASKYIPVPLFQHSKHLRQVILTKTFGPAVNMSVAVMSEILAVCVCLAVNMTQFCLIQAQEKDKSEFIPFLETSPSLRSFSLTEAFQKPDVSTFPSHMNHIISYIAQYSKTIRSAAMNLSTDMSTVRSSKDEVLAQEKDKSEFIPFLETSPSLRSFSLTEAFQKPDVSTFTSWFELAGHKQGNSSKRWKPPTNHPFNLLNHIPTLSSSSSSSFVPVHKLERADGLVTLVLLYWYSIFVPFIMPVNVSIVRVEERSFYFVRKTRKWPRLKFEKKEEERKAKEEASEGEKESVEKDSQPGEIDKTPSVFKELSLLFEFSRLSIDSLFCLKDPITEIKELTHSSFCPAVCRERSIKIDLEKDCVNKKGEIVELETLCGSKRRRRRFTKTRQLVQSHGKPKDEKRKDSNGNSKEGKQGKKDEQYLGKRRTSPKDHPDKPSEGK</sequence>
<name>A0ABQ5JW98_9EUKA</name>
<dbReference type="Proteomes" id="UP001057375">
    <property type="component" value="Unassembled WGS sequence"/>
</dbReference>
<accession>A0ABQ5JW98</accession>
<feature type="compositionally biased region" description="Basic and acidic residues" evidence="1">
    <location>
        <begin position="473"/>
        <end position="517"/>
    </location>
</feature>
<reference evidence="2" key="1">
    <citation type="submission" date="2022-03" db="EMBL/GenBank/DDBJ databases">
        <title>Draft genome sequence of Aduncisulcus paluster, a free-living microaerophilic Fornicata.</title>
        <authorList>
            <person name="Yuyama I."/>
            <person name="Kume K."/>
            <person name="Tamura T."/>
            <person name="Inagaki Y."/>
            <person name="Hashimoto T."/>
        </authorList>
    </citation>
    <scope>NUCLEOTIDE SEQUENCE</scope>
    <source>
        <strain evidence="2">NY0171</strain>
    </source>
</reference>
<evidence type="ECO:0000256" key="1">
    <source>
        <dbReference type="SAM" id="MobiDB-lite"/>
    </source>
</evidence>
<dbReference type="EMBL" id="BQXS01012112">
    <property type="protein sequence ID" value="GKT19869.1"/>
    <property type="molecule type" value="Genomic_DNA"/>
</dbReference>
<evidence type="ECO:0000313" key="3">
    <source>
        <dbReference type="Proteomes" id="UP001057375"/>
    </source>
</evidence>
<organism evidence="2 3">
    <name type="scientific">Aduncisulcus paluster</name>
    <dbReference type="NCBI Taxonomy" id="2918883"/>
    <lineage>
        <taxon>Eukaryota</taxon>
        <taxon>Metamonada</taxon>
        <taxon>Carpediemonas-like organisms</taxon>
        <taxon>Aduncisulcus</taxon>
    </lineage>
</organism>
<feature type="region of interest" description="Disordered" evidence="1">
    <location>
        <begin position="460"/>
        <end position="517"/>
    </location>
</feature>
<feature type="region of interest" description="Disordered" evidence="1">
    <location>
        <begin position="354"/>
        <end position="380"/>
    </location>
</feature>
<protein>
    <submittedName>
        <fullName evidence="2">Uncharacterized protein</fullName>
    </submittedName>
</protein>
<gene>
    <name evidence="2" type="ORF">ADUPG1_011587</name>
</gene>